<dbReference type="PRINTS" id="PR00081">
    <property type="entry name" value="GDHRDH"/>
</dbReference>
<dbReference type="Gene3D" id="3.40.50.720">
    <property type="entry name" value="NAD(P)-binding Rossmann-like Domain"/>
    <property type="match status" value="1"/>
</dbReference>
<dbReference type="RefSeq" id="WP_119408054.1">
    <property type="nucleotide sequence ID" value="NZ_CP032869.1"/>
</dbReference>
<evidence type="ECO:0000313" key="5">
    <source>
        <dbReference type="Proteomes" id="UP000270046"/>
    </source>
</evidence>
<evidence type="ECO:0000256" key="1">
    <source>
        <dbReference type="ARBA" id="ARBA00006484"/>
    </source>
</evidence>
<dbReference type="GO" id="GO:0016491">
    <property type="term" value="F:oxidoreductase activity"/>
    <property type="evidence" value="ECO:0007669"/>
    <property type="project" value="UniProtKB-KW"/>
</dbReference>
<dbReference type="NCBIfam" id="NF004824">
    <property type="entry name" value="PRK06180.1"/>
    <property type="match status" value="1"/>
</dbReference>
<name>A0A494VSK1_9SPHI</name>
<dbReference type="InterPro" id="IPR002347">
    <property type="entry name" value="SDR_fam"/>
</dbReference>
<dbReference type="CDD" id="cd05374">
    <property type="entry name" value="17beta-HSD-like_SDR_c"/>
    <property type="match status" value="1"/>
</dbReference>
<organism evidence="4 5">
    <name type="scientific">Mucilaginibacter celer</name>
    <dbReference type="NCBI Taxonomy" id="2305508"/>
    <lineage>
        <taxon>Bacteria</taxon>
        <taxon>Pseudomonadati</taxon>
        <taxon>Bacteroidota</taxon>
        <taxon>Sphingobacteriia</taxon>
        <taxon>Sphingobacteriales</taxon>
        <taxon>Sphingobacteriaceae</taxon>
        <taxon>Mucilaginibacter</taxon>
    </lineage>
</organism>
<dbReference type="Proteomes" id="UP000270046">
    <property type="component" value="Chromosome"/>
</dbReference>
<keyword evidence="2" id="KW-0560">Oxidoreductase</keyword>
<evidence type="ECO:0000256" key="3">
    <source>
        <dbReference type="RuleBase" id="RU000363"/>
    </source>
</evidence>
<dbReference type="Pfam" id="PF00106">
    <property type="entry name" value="adh_short"/>
    <property type="match status" value="1"/>
</dbReference>
<dbReference type="InterPro" id="IPR020904">
    <property type="entry name" value="Sc_DH/Rdtase_CS"/>
</dbReference>
<dbReference type="PRINTS" id="PR00080">
    <property type="entry name" value="SDRFAMILY"/>
</dbReference>
<keyword evidence="5" id="KW-1185">Reference proteome</keyword>
<dbReference type="EMBL" id="CP032869">
    <property type="protein sequence ID" value="AYL94335.1"/>
    <property type="molecule type" value="Genomic_DNA"/>
</dbReference>
<dbReference type="KEGG" id="muh:HYN43_003055"/>
<gene>
    <name evidence="4" type="ORF">HYN43_003055</name>
</gene>
<proteinExistence type="inferred from homology"/>
<dbReference type="OrthoDB" id="1235794at2"/>
<sequence length="276" mass="30343">MEKVWFITGAGKGFGLEIAKAALSVGDKVIATLRKTGSELESVLKDHKNLLILRMDVTNELQVKLAVDEGINHFGKIDIVVNNAGFGLISSVEEASDKEARGQFDTNVFGILNVSRAVLPYLRKQRSGHVINISAYFAFGTIPGWGIYSATKFAVEGLSEAMAMELNPLGIQVTVVEPGMFRTNFLDESSFVQADLIIEDYDQTSGKIKALTSQFNGAQPGDPSKLGQALLKLVNLENPPVHLPLGKDCLDFYEKNKSLRENEMVKWKEMILSTDF</sequence>
<evidence type="ECO:0000256" key="2">
    <source>
        <dbReference type="ARBA" id="ARBA00023002"/>
    </source>
</evidence>
<dbReference type="AlphaFoldDB" id="A0A494VSK1"/>
<dbReference type="PANTHER" id="PTHR43976">
    <property type="entry name" value="SHORT CHAIN DEHYDROGENASE"/>
    <property type="match status" value="1"/>
</dbReference>
<evidence type="ECO:0000313" key="4">
    <source>
        <dbReference type="EMBL" id="AYL94335.1"/>
    </source>
</evidence>
<comment type="similarity">
    <text evidence="1 3">Belongs to the short-chain dehydrogenases/reductases (SDR) family.</text>
</comment>
<accession>A0A494VSK1</accession>
<reference evidence="4 5" key="1">
    <citation type="submission" date="2018-10" db="EMBL/GenBank/DDBJ databases">
        <title>Genome sequencing of Mucilaginibacter sp. HYN0043.</title>
        <authorList>
            <person name="Kim M."/>
            <person name="Yi H."/>
        </authorList>
    </citation>
    <scope>NUCLEOTIDE SEQUENCE [LARGE SCALE GENOMIC DNA]</scope>
    <source>
        <strain evidence="4 5">HYN0043</strain>
    </source>
</reference>
<protein>
    <submittedName>
        <fullName evidence="4">SDR family NAD(P)-dependent oxidoreductase</fullName>
    </submittedName>
</protein>
<dbReference type="InterPro" id="IPR036291">
    <property type="entry name" value="NAD(P)-bd_dom_sf"/>
</dbReference>
<dbReference type="PANTHER" id="PTHR43976:SF16">
    <property type="entry name" value="SHORT-CHAIN DEHYDROGENASE_REDUCTASE FAMILY PROTEIN"/>
    <property type="match status" value="1"/>
</dbReference>
<dbReference type="SUPFAM" id="SSF51735">
    <property type="entry name" value="NAD(P)-binding Rossmann-fold domains"/>
    <property type="match status" value="1"/>
</dbReference>
<dbReference type="PROSITE" id="PS00061">
    <property type="entry name" value="ADH_SHORT"/>
    <property type="match status" value="1"/>
</dbReference>
<dbReference type="InterPro" id="IPR051911">
    <property type="entry name" value="SDR_oxidoreductase"/>
</dbReference>